<evidence type="ECO:0000313" key="1">
    <source>
        <dbReference type="EMBL" id="MBW31304.1"/>
    </source>
</evidence>
<dbReference type="EMBL" id="GGFM01010553">
    <property type="protein sequence ID" value="MBW31304.1"/>
    <property type="molecule type" value="Transcribed_RNA"/>
</dbReference>
<accession>A0A2M3ZRW3</accession>
<sequence length="139" mass="15999">MVECIVLLLAIVTVLFRIVRLLCDCWQGTGKAVAFRQIRLVVYAFIVDPVRQIERSLAAHQIGELFFADLERNYGQCFTEGQENVILNHPEPGRAEVHFKVLFRLEHFELYVEQCQCRSIPIVVVCVYGYIVFADAGHR</sequence>
<proteinExistence type="predicted"/>
<protein>
    <submittedName>
        <fullName evidence="1">Putative secreted peptide</fullName>
    </submittedName>
</protein>
<name>A0A2M3ZRW3_9DIPT</name>
<dbReference type="AlphaFoldDB" id="A0A2M3ZRW3"/>
<reference evidence="1" key="1">
    <citation type="submission" date="2018-01" db="EMBL/GenBank/DDBJ databases">
        <title>An insight into the sialome of Amazonian anophelines.</title>
        <authorList>
            <person name="Ribeiro J.M."/>
            <person name="Scarpassa V."/>
            <person name="Calvo E."/>
        </authorList>
    </citation>
    <scope>NUCLEOTIDE SEQUENCE</scope>
    <source>
        <tissue evidence="1">Salivary glands</tissue>
    </source>
</reference>
<organism evidence="1">
    <name type="scientific">Anopheles braziliensis</name>
    <dbReference type="NCBI Taxonomy" id="58242"/>
    <lineage>
        <taxon>Eukaryota</taxon>
        <taxon>Metazoa</taxon>
        <taxon>Ecdysozoa</taxon>
        <taxon>Arthropoda</taxon>
        <taxon>Hexapoda</taxon>
        <taxon>Insecta</taxon>
        <taxon>Pterygota</taxon>
        <taxon>Neoptera</taxon>
        <taxon>Endopterygota</taxon>
        <taxon>Diptera</taxon>
        <taxon>Nematocera</taxon>
        <taxon>Culicoidea</taxon>
        <taxon>Culicidae</taxon>
        <taxon>Anophelinae</taxon>
        <taxon>Anopheles</taxon>
    </lineage>
</organism>